<accession>A0A975UCA8</accession>
<feature type="domain" description="Flagellar motor switch protein FliN-like C-terminal" evidence="1">
    <location>
        <begin position="200"/>
        <end position="262"/>
    </location>
</feature>
<keyword evidence="2" id="KW-0966">Cell projection</keyword>
<protein>
    <submittedName>
        <fullName evidence="2">FliM/FliN family flagellar motor C-terminal domain-containing protein</fullName>
    </submittedName>
</protein>
<dbReference type="KEGG" id="vos:KNV97_08440"/>
<keyword evidence="2" id="KW-0282">Flagellum</keyword>
<sequence length="272" mass="30459">METHIQNTIPEVRALNVELLGKPIHIIREKLETIITESCHGLSGELQTWLNTHHIDAELSAVELHTLKPSDIDKSAVTQFRHQDSGCLFVSLNSDLLIKLADRFYGANIERSQSVITSSDLRLQERMGKIATRWIAPGDMWRSGDGEMSSGVGLKAEITLRYRDHSGLLTLIFESQLVQTLINQLDIQPNQQLAQQFNRSLQQTPVRLTALLSKKTMPLSDVLSLAPNDILPIDLLTTVPVSIGGERLFSGRIAEQDEQLVLILNQDKESLR</sequence>
<dbReference type="EMBL" id="CP076643">
    <property type="protein sequence ID" value="QXO18297.1"/>
    <property type="molecule type" value="Genomic_DNA"/>
</dbReference>
<evidence type="ECO:0000313" key="2">
    <source>
        <dbReference type="EMBL" id="QXO18297.1"/>
    </source>
</evidence>
<dbReference type="AlphaFoldDB" id="A0A975UCA8"/>
<dbReference type="Proteomes" id="UP000694232">
    <property type="component" value="Chromosome 1"/>
</dbReference>
<dbReference type="Pfam" id="PF01052">
    <property type="entry name" value="FliMN_C"/>
    <property type="match status" value="1"/>
</dbReference>
<evidence type="ECO:0000259" key="1">
    <source>
        <dbReference type="Pfam" id="PF01052"/>
    </source>
</evidence>
<proteinExistence type="predicted"/>
<gene>
    <name evidence="2" type="ORF">KNV97_08440</name>
</gene>
<keyword evidence="2" id="KW-0969">Cilium</keyword>
<dbReference type="InterPro" id="IPR001543">
    <property type="entry name" value="FliN-like_C"/>
</dbReference>
<reference evidence="2" key="1">
    <citation type="submission" date="2021-06" db="EMBL/GenBank/DDBJ databases">
        <title>Vibrio nov. sp., novel gut bacterium isolated from Yellow Sea oyster.</title>
        <authorList>
            <person name="Muhammad N."/>
            <person name="Nguyen T.H."/>
            <person name="Lee Y.-J."/>
            <person name="Ko J."/>
            <person name="Kim S.-G."/>
        </authorList>
    </citation>
    <scope>NUCLEOTIDE SEQUENCE</scope>
    <source>
        <strain evidence="2">OG9-811</strain>
    </source>
</reference>
<keyword evidence="3" id="KW-1185">Reference proteome</keyword>
<organism evidence="2 3">
    <name type="scientific">Vibrio ostreae</name>
    <dbReference type="NCBI Taxonomy" id="2841925"/>
    <lineage>
        <taxon>Bacteria</taxon>
        <taxon>Pseudomonadati</taxon>
        <taxon>Pseudomonadota</taxon>
        <taxon>Gammaproteobacteria</taxon>
        <taxon>Vibrionales</taxon>
        <taxon>Vibrionaceae</taxon>
        <taxon>Vibrio</taxon>
    </lineage>
</organism>
<name>A0A975UCA8_9VIBR</name>
<dbReference type="RefSeq" id="WP_218562882.1">
    <property type="nucleotide sequence ID" value="NZ_CP076643.1"/>
</dbReference>
<evidence type="ECO:0000313" key="3">
    <source>
        <dbReference type="Proteomes" id="UP000694232"/>
    </source>
</evidence>